<evidence type="ECO:0000313" key="3">
    <source>
        <dbReference type="Proteomes" id="UP000295021"/>
    </source>
</evidence>
<dbReference type="GO" id="GO:0008757">
    <property type="term" value="F:S-adenosylmethionine-dependent methyltransferase activity"/>
    <property type="evidence" value="ECO:0007669"/>
    <property type="project" value="InterPro"/>
</dbReference>
<gene>
    <name evidence="2" type="ORF">EV131_1247</name>
</gene>
<proteinExistence type="predicted"/>
<dbReference type="RefSeq" id="WP_132614639.1">
    <property type="nucleotide sequence ID" value="NZ_SMBI01000024.1"/>
</dbReference>
<dbReference type="Proteomes" id="UP000295021">
    <property type="component" value="Unassembled WGS sequence"/>
</dbReference>
<keyword evidence="2" id="KW-0830">Ubiquinone</keyword>
<dbReference type="AlphaFoldDB" id="A0AAX2QAX6"/>
<dbReference type="InterPro" id="IPR013216">
    <property type="entry name" value="Methyltransf_11"/>
</dbReference>
<protein>
    <submittedName>
        <fullName evidence="2">Ubiquinone/menaquinone biosynthesis C-methylase UbiE</fullName>
    </submittedName>
</protein>
<sequence>MSNGTSGPLDFGELVNFYEQVVDPLTLPIGLSALDFINIASGYTLIDAGAGTGALAMRAAERGARVLATDIEPKMVERAAERLRQHVTSEARVEDFNSLQVPDASFDAAVSIVGVLAFEGGETGLRELVRVVRPGGRIAVATWDQEENKAPHYLASEVYRDLFPNRQLWPEGFFPSWTKVAVSAALLQAGCGRAEVHDFKGEWEVTSPRTVMDDSGSSIRMFPGYKTLSDWERAEFENAFVAALTKYTGSDGVARVATRAFIAVGHLPVS</sequence>
<comment type="caution">
    <text evidence="2">The sequence shown here is derived from an EMBL/GenBank/DDBJ whole genome shotgun (WGS) entry which is preliminary data.</text>
</comment>
<dbReference type="SUPFAM" id="SSF53335">
    <property type="entry name" value="S-adenosyl-L-methionine-dependent methyltransferases"/>
    <property type="match status" value="1"/>
</dbReference>
<dbReference type="PANTHER" id="PTHR43591:SF24">
    <property type="entry name" value="2-METHOXY-6-POLYPRENYL-1,4-BENZOQUINOL METHYLASE, MITOCHONDRIAL"/>
    <property type="match status" value="1"/>
</dbReference>
<dbReference type="PANTHER" id="PTHR43591">
    <property type="entry name" value="METHYLTRANSFERASE"/>
    <property type="match status" value="1"/>
</dbReference>
<name>A0AAX2QAX6_9HYPH</name>
<evidence type="ECO:0000313" key="2">
    <source>
        <dbReference type="EMBL" id="TCU13870.1"/>
    </source>
</evidence>
<dbReference type="CDD" id="cd02440">
    <property type="entry name" value="AdoMet_MTases"/>
    <property type="match status" value="1"/>
</dbReference>
<evidence type="ECO:0000259" key="1">
    <source>
        <dbReference type="Pfam" id="PF08241"/>
    </source>
</evidence>
<organism evidence="2 3">
    <name type="scientific">Rhizobium laguerreae</name>
    <dbReference type="NCBI Taxonomy" id="1076926"/>
    <lineage>
        <taxon>Bacteria</taxon>
        <taxon>Pseudomonadati</taxon>
        <taxon>Pseudomonadota</taxon>
        <taxon>Alphaproteobacteria</taxon>
        <taxon>Hyphomicrobiales</taxon>
        <taxon>Rhizobiaceae</taxon>
        <taxon>Rhizobium/Agrobacterium group</taxon>
        <taxon>Rhizobium</taxon>
    </lineage>
</organism>
<dbReference type="EMBL" id="SMBI01000024">
    <property type="protein sequence ID" value="TCU13870.1"/>
    <property type="molecule type" value="Genomic_DNA"/>
</dbReference>
<dbReference type="InterPro" id="IPR029063">
    <property type="entry name" value="SAM-dependent_MTases_sf"/>
</dbReference>
<feature type="domain" description="Methyltransferase type 11" evidence="1">
    <location>
        <begin position="47"/>
        <end position="139"/>
    </location>
</feature>
<dbReference type="Pfam" id="PF08241">
    <property type="entry name" value="Methyltransf_11"/>
    <property type="match status" value="1"/>
</dbReference>
<accession>A0AAX2QAX6</accession>
<reference evidence="2 3" key="1">
    <citation type="submission" date="2019-03" db="EMBL/GenBank/DDBJ databases">
        <title>Genomic Encyclopedia of Type Strains, Phase IV (KMG-V): Genome sequencing to study the core and pangenomes of soil and plant-associated prokaryotes.</title>
        <authorList>
            <person name="Whitman W."/>
        </authorList>
    </citation>
    <scope>NUCLEOTIDE SEQUENCE [LARGE SCALE GENOMIC DNA]</scope>
    <source>
        <strain evidence="2 3">FB403</strain>
    </source>
</reference>
<dbReference type="Gene3D" id="3.40.50.150">
    <property type="entry name" value="Vaccinia Virus protein VP39"/>
    <property type="match status" value="1"/>
</dbReference>